<dbReference type="InterPro" id="IPR029030">
    <property type="entry name" value="Caspase-like_dom_sf"/>
</dbReference>
<reference evidence="5" key="1">
    <citation type="journal article" date="2019" name="Int. J. Syst. Evol. Microbiol.">
        <title>The Global Catalogue of Microorganisms (GCM) 10K type strain sequencing project: providing services to taxonomists for standard genome sequencing and annotation.</title>
        <authorList>
            <consortium name="The Broad Institute Genomics Platform"/>
            <consortium name="The Broad Institute Genome Sequencing Center for Infectious Disease"/>
            <person name="Wu L."/>
            <person name="Ma J."/>
        </authorList>
    </citation>
    <scope>NUCLEOTIDE SEQUENCE [LARGE SCALE GENOMIC DNA]</scope>
    <source>
        <strain evidence="5">JCM 31920</strain>
    </source>
</reference>
<feature type="domain" description="Peptidase C14 caspase" evidence="2">
    <location>
        <begin position="17"/>
        <end position="291"/>
    </location>
</feature>
<evidence type="ECO:0000259" key="3">
    <source>
        <dbReference type="Pfam" id="PF01471"/>
    </source>
</evidence>
<name>A0ABP8LY49_9BACT</name>
<organism evidence="4 5">
    <name type="scientific">Ravibacter arvi</name>
    <dbReference type="NCBI Taxonomy" id="2051041"/>
    <lineage>
        <taxon>Bacteria</taxon>
        <taxon>Pseudomonadati</taxon>
        <taxon>Bacteroidota</taxon>
        <taxon>Cytophagia</taxon>
        <taxon>Cytophagales</taxon>
        <taxon>Spirosomataceae</taxon>
        <taxon>Ravibacter</taxon>
    </lineage>
</organism>
<dbReference type="SUPFAM" id="SSF52129">
    <property type="entry name" value="Caspase-like"/>
    <property type="match status" value="1"/>
</dbReference>
<gene>
    <name evidence="4" type="ORF">GCM10023091_23240</name>
</gene>
<dbReference type="EMBL" id="BAABEY010000024">
    <property type="protein sequence ID" value="GAA4440108.1"/>
    <property type="molecule type" value="Genomic_DNA"/>
</dbReference>
<feature type="region of interest" description="Disordered" evidence="1">
    <location>
        <begin position="311"/>
        <end position="341"/>
    </location>
</feature>
<feature type="compositionally biased region" description="Low complexity" evidence="1">
    <location>
        <begin position="331"/>
        <end position="341"/>
    </location>
</feature>
<sequence>MNQALSLHIGLNYVDPSKYDGWDGQLSGCINDANAMKRIAESQGFSTQTLIDSQATAAAVTNGIASIGRRLQSGDFFLLTYSGHGGQLVDDTGEEVDGLNETWVLWDRQFLDNEIYNLLGQFSPGVRVFVSSDSCHSGTVLRAFLLSMKSKKNTPGVSYAAEFEKFVKSPAGSKNLPGLAGKRETPIDLPKKRAMPENICINNYEKNKDAYNAIRSLAGSKSSRADDIKAGVIYISGCADNQFSYDGATNGAFTTALLQVWNNGSFSGSYPSFYTQVRDRVNNPEQVPQYMKLGTVAAGFENAKPYVTGAGSASNGATTVNTSQNPSMSATTPYNRTNTTPPTFQVNKGANPYYYVELSTDPSYFVYGNTQRNNSNWYATWAERLSAPTWQMPGSAWNQLKNAQRIFYRVGSTSNGGNGWDNLLVSFYDSDVNNAPFIELQNSDVNSGGSNGANGSANGSNGTTDPGTNGSVSYNSLNGSVGNGGVNRQEDVMLIQQLLNEINDADGGSLASPLQEDGRYGTMTLNAIRRFQTKQEFVATGLVKQNSSCLHMLLNKANREA</sequence>
<protein>
    <submittedName>
        <fullName evidence="4">Uncharacterized protein</fullName>
    </submittedName>
</protein>
<dbReference type="SUPFAM" id="SSF47090">
    <property type="entry name" value="PGBD-like"/>
    <property type="match status" value="1"/>
</dbReference>
<feature type="compositionally biased region" description="Low complexity" evidence="1">
    <location>
        <begin position="453"/>
        <end position="462"/>
    </location>
</feature>
<comment type="caution">
    <text evidence="4">The sequence shown here is derived from an EMBL/GenBank/DDBJ whole genome shotgun (WGS) entry which is preliminary data.</text>
</comment>
<evidence type="ECO:0000256" key="1">
    <source>
        <dbReference type="SAM" id="MobiDB-lite"/>
    </source>
</evidence>
<evidence type="ECO:0000313" key="4">
    <source>
        <dbReference type="EMBL" id="GAA4440108.1"/>
    </source>
</evidence>
<evidence type="ECO:0000313" key="5">
    <source>
        <dbReference type="Proteomes" id="UP001501508"/>
    </source>
</evidence>
<dbReference type="PANTHER" id="PTHR48104">
    <property type="entry name" value="METACASPASE-4"/>
    <property type="match status" value="1"/>
</dbReference>
<dbReference type="InterPro" id="IPR036365">
    <property type="entry name" value="PGBD-like_sf"/>
</dbReference>
<dbReference type="InterPro" id="IPR011600">
    <property type="entry name" value="Pept_C14_caspase"/>
</dbReference>
<accession>A0ABP8LY49</accession>
<feature type="compositionally biased region" description="Polar residues" evidence="1">
    <location>
        <begin position="311"/>
        <end position="330"/>
    </location>
</feature>
<dbReference type="RefSeq" id="WP_345029190.1">
    <property type="nucleotide sequence ID" value="NZ_BAABEY010000024.1"/>
</dbReference>
<feature type="domain" description="Peptidoglycan binding-like" evidence="3">
    <location>
        <begin position="488"/>
        <end position="542"/>
    </location>
</feature>
<dbReference type="InterPro" id="IPR050452">
    <property type="entry name" value="Metacaspase"/>
</dbReference>
<dbReference type="PANTHER" id="PTHR48104:SF30">
    <property type="entry name" value="METACASPASE-1"/>
    <property type="match status" value="1"/>
</dbReference>
<dbReference type="Proteomes" id="UP001501508">
    <property type="component" value="Unassembled WGS sequence"/>
</dbReference>
<dbReference type="Gene3D" id="1.10.101.10">
    <property type="entry name" value="PGBD-like superfamily/PGBD"/>
    <property type="match status" value="1"/>
</dbReference>
<dbReference type="Pfam" id="PF01471">
    <property type="entry name" value="PG_binding_1"/>
    <property type="match status" value="1"/>
</dbReference>
<evidence type="ECO:0000259" key="2">
    <source>
        <dbReference type="Pfam" id="PF00656"/>
    </source>
</evidence>
<dbReference type="InterPro" id="IPR002477">
    <property type="entry name" value="Peptidoglycan-bd-like"/>
</dbReference>
<proteinExistence type="predicted"/>
<dbReference type="Gene3D" id="3.40.50.1460">
    <property type="match status" value="1"/>
</dbReference>
<dbReference type="InterPro" id="IPR036366">
    <property type="entry name" value="PGBDSf"/>
</dbReference>
<dbReference type="Pfam" id="PF00656">
    <property type="entry name" value="Peptidase_C14"/>
    <property type="match status" value="1"/>
</dbReference>
<feature type="region of interest" description="Disordered" evidence="1">
    <location>
        <begin position="443"/>
        <end position="476"/>
    </location>
</feature>
<keyword evidence="5" id="KW-1185">Reference proteome</keyword>